<dbReference type="Pfam" id="PF16297">
    <property type="entry name" value="DUF4939"/>
    <property type="match status" value="1"/>
</dbReference>
<dbReference type="InterPro" id="IPR032549">
    <property type="entry name" value="DUF4939"/>
</dbReference>
<name>A0A1J8R117_9AGAM</name>
<organism evidence="2 3">
    <name type="scientific">Rhizopogon vesiculosus</name>
    <dbReference type="NCBI Taxonomy" id="180088"/>
    <lineage>
        <taxon>Eukaryota</taxon>
        <taxon>Fungi</taxon>
        <taxon>Dikarya</taxon>
        <taxon>Basidiomycota</taxon>
        <taxon>Agaricomycotina</taxon>
        <taxon>Agaricomycetes</taxon>
        <taxon>Agaricomycetidae</taxon>
        <taxon>Boletales</taxon>
        <taxon>Suillineae</taxon>
        <taxon>Rhizopogonaceae</taxon>
        <taxon>Rhizopogon</taxon>
    </lineage>
</organism>
<reference evidence="2 3" key="1">
    <citation type="submission" date="2016-03" db="EMBL/GenBank/DDBJ databases">
        <title>Comparative genomics of the ectomycorrhizal sister species Rhizopogon vinicolor and Rhizopogon vesiculosus (Basidiomycota: Boletales) reveals a divergence of the mating type B locus.</title>
        <authorList>
            <person name="Mujic A.B."/>
            <person name="Kuo A."/>
            <person name="Tritt A."/>
            <person name="Lipzen A."/>
            <person name="Chen C."/>
            <person name="Johnson J."/>
            <person name="Sharma A."/>
            <person name="Barry K."/>
            <person name="Grigoriev I.V."/>
            <person name="Spatafora J.W."/>
        </authorList>
    </citation>
    <scope>NUCLEOTIDE SEQUENCE [LARGE SCALE GENOMIC DNA]</scope>
    <source>
        <strain evidence="2 3">AM-OR11-056</strain>
    </source>
</reference>
<protein>
    <recommendedName>
        <fullName evidence="1">DUF4939 domain-containing protein</fullName>
    </recommendedName>
</protein>
<feature type="domain" description="DUF4939" evidence="1">
    <location>
        <begin position="19"/>
        <end position="90"/>
    </location>
</feature>
<gene>
    <name evidence="2" type="ORF">AZE42_13468</name>
</gene>
<evidence type="ECO:0000259" key="1">
    <source>
        <dbReference type="Pfam" id="PF16297"/>
    </source>
</evidence>
<dbReference type="STRING" id="180088.A0A1J8R117"/>
<dbReference type="Proteomes" id="UP000183567">
    <property type="component" value="Unassembled WGS sequence"/>
</dbReference>
<dbReference type="AlphaFoldDB" id="A0A1J8R117"/>
<dbReference type="EMBL" id="LVVM01003132">
    <property type="protein sequence ID" value="OJA15418.1"/>
    <property type="molecule type" value="Genomic_DNA"/>
</dbReference>
<evidence type="ECO:0000313" key="2">
    <source>
        <dbReference type="EMBL" id="OJA15418.1"/>
    </source>
</evidence>
<sequence length="205" mass="22807">MPAASSSTTSAAPAPVMTTKLAELKIGHPSQFTGEPELLDQWIGQVQQYLGINAHIYDTDEKQIIFALSFMTEGQAESWVDDFTNAANTLNTAGHKAGYGTFEDFIKLIKKVFGPANTVASAWIQITKIKQSSSESLTDYISHFKLHTGRAKLTDYRPFRHLFLGGLNEGLHNQILSHSTEIKTIEDLIQVANTKQMAFEERKNF</sequence>
<keyword evidence="3" id="KW-1185">Reference proteome</keyword>
<proteinExistence type="predicted"/>
<accession>A0A1J8R117</accession>
<evidence type="ECO:0000313" key="3">
    <source>
        <dbReference type="Proteomes" id="UP000183567"/>
    </source>
</evidence>
<dbReference type="OrthoDB" id="2690063at2759"/>
<comment type="caution">
    <text evidence="2">The sequence shown here is derived from an EMBL/GenBank/DDBJ whole genome shotgun (WGS) entry which is preliminary data.</text>
</comment>